<proteinExistence type="predicted"/>
<accession>W6MC04</accession>
<name>W6MC04_9GAMM</name>
<evidence type="ECO:0000313" key="2">
    <source>
        <dbReference type="Proteomes" id="UP000035760"/>
    </source>
</evidence>
<reference evidence="1" key="1">
    <citation type="submission" date="2013-07" db="EMBL/GenBank/DDBJ databases">
        <authorList>
            <person name="McIlroy S."/>
        </authorList>
    </citation>
    <scope>NUCLEOTIDE SEQUENCE [LARGE SCALE GENOMIC DNA]</scope>
    <source>
        <strain evidence="1">Run_A_D11</strain>
    </source>
</reference>
<keyword evidence="2" id="KW-1185">Reference proteome</keyword>
<evidence type="ECO:0008006" key="3">
    <source>
        <dbReference type="Google" id="ProtNLM"/>
    </source>
</evidence>
<gene>
    <name evidence="1" type="ORF">BN873_p10028</name>
</gene>
<evidence type="ECO:0000313" key="1">
    <source>
        <dbReference type="EMBL" id="CDI04584.1"/>
    </source>
</evidence>
<organism evidence="1 2">
    <name type="scientific">Candidatus Competibacter denitrificans Run_A_D11</name>
    <dbReference type="NCBI Taxonomy" id="1400863"/>
    <lineage>
        <taxon>Bacteria</taxon>
        <taxon>Pseudomonadati</taxon>
        <taxon>Pseudomonadota</taxon>
        <taxon>Gammaproteobacteria</taxon>
        <taxon>Candidatus Competibacteraceae</taxon>
        <taxon>Candidatus Competibacter</taxon>
    </lineage>
</organism>
<dbReference type="Proteomes" id="UP000035760">
    <property type="component" value="Unassembled WGS sequence"/>
</dbReference>
<protein>
    <recommendedName>
        <fullName evidence="3">HNH endonuclease</fullName>
    </recommendedName>
</protein>
<dbReference type="AlphaFoldDB" id="W6MC04"/>
<dbReference type="EMBL" id="CBTJ020000113">
    <property type="protein sequence ID" value="CDI04584.1"/>
    <property type="molecule type" value="Genomic_DNA"/>
</dbReference>
<sequence>MIMPIHPDLRPLYPPDWRALAARIKFERAGGRCEWCGREHGATVLVIAGGGGLDPETGEWFDDRGQSLGWCRPSDWPMGRLVKTILTCAHLDQNPAHNDPAHLAALCPRCHWRHDRRQHLQSAYRNRRKPWAVKDLFDGLISKD</sequence>
<reference evidence="1" key="2">
    <citation type="submission" date="2014-03" db="EMBL/GenBank/DDBJ databases">
        <title>Candidatus Competibacter-lineage genomes retrieved from metagenomes reveal functional metabolic diversity.</title>
        <authorList>
            <person name="McIlroy S.J."/>
            <person name="Albertsen M."/>
            <person name="Andresen E.K."/>
            <person name="Saunders A.M."/>
            <person name="Kristiansen R."/>
            <person name="Stokholm-Bjerregaard M."/>
            <person name="Nielsen K.L."/>
            <person name="Nielsen P.H."/>
        </authorList>
    </citation>
    <scope>NUCLEOTIDE SEQUENCE</scope>
    <source>
        <strain evidence="1">Run_A_D11</strain>
    </source>
</reference>
<comment type="caution">
    <text evidence="1">The sequence shown here is derived from an EMBL/GenBank/DDBJ whole genome shotgun (WGS) entry which is preliminary data.</text>
</comment>